<feature type="domain" description="RNA polymerase sigma-70 region 2" evidence="7">
    <location>
        <begin position="13"/>
        <end position="77"/>
    </location>
</feature>
<dbReference type="PANTHER" id="PTHR43133">
    <property type="entry name" value="RNA POLYMERASE ECF-TYPE SIGMA FACTO"/>
    <property type="match status" value="1"/>
</dbReference>
<dbReference type="EMBL" id="BAAAPN010000045">
    <property type="protein sequence ID" value="GAA1759686.1"/>
    <property type="molecule type" value="Genomic_DNA"/>
</dbReference>
<dbReference type="CDD" id="cd06171">
    <property type="entry name" value="Sigma70_r4"/>
    <property type="match status" value="1"/>
</dbReference>
<evidence type="ECO:0000256" key="4">
    <source>
        <dbReference type="ARBA" id="ARBA00023125"/>
    </source>
</evidence>
<dbReference type="SUPFAM" id="SSF88946">
    <property type="entry name" value="Sigma2 domain of RNA polymerase sigma factors"/>
    <property type="match status" value="1"/>
</dbReference>
<keyword evidence="3" id="KW-0731">Sigma factor</keyword>
<dbReference type="PANTHER" id="PTHR43133:SF50">
    <property type="entry name" value="ECF RNA POLYMERASE SIGMA FACTOR SIGM"/>
    <property type="match status" value="1"/>
</dbReference>
<dbReference type="Gene3D" id="1.10.10.10">
    <property type="entry name" value="Winged helix-like DNA-binding domain superfamily/Winged helix DNA-binding domain"/>
    <property type="match status" value="1"/>
</dbReference>
<dbReference type="InterPro" id="IPR007627">
    <property type="entry name" value="RNA_pol_sigma70_r2"/>
</dbReference>
<dbReference type="InterPro" id="IPR039425">
    <property type="entry name" value="RNA_pol_sigma-70-like"/>
</dbReference>
<accession>A0ABN2KLP5</accession>
<dbReference type="Proteomes" id="UP001501475">
    <property type="component" value="Unassembled WGS sequence"/>
</dbReference>
<keyword evidence="2" id="KW-0805">Transcription regulation</keyword>
<keyword evidence="5" id="KW-0804">Transcription</keyword>
<evidence type="ECO:0000256" key="3">
    <source>
        <dbReference type="ARBA" id="ARBA00023082"/>
    </source>
</evidence>
<evidence type="ECO:0000313" key="10">
    <source>
        <dbReference type="Proteomes" id="UP001501475"/>
    </source>
</evidence>
<dbReference type="SUPFAM" id="SSF88659">
    <property type="entry name" value="Sigma3 and sigma4 domains of RNA polymerase sigma factors"/>
    <property type="match status" value="1"/>
</dbReference>
<dbReference type="InterPro" id="IPR014284">
    <property type="entry name" value="RNA_pol_sigma-70_dom"/>
</dbReference>
<feature type="region of interest" description="Disordered" evidence="6">
    <location>
        <begin position="163"/>
        <end position="182"/>
    </location>
</feature>
<organism evidence="9 10">
    <name type="scientific">Nostocoides vanveenii</name>
    <dbReference type="NCBI Taxonomy" id="330835"/>
    <lineage>
        <taxon>Bacteria</taxon>
        <taxon>Bacillati</taxon>
        <taxon>Actinomycetota</taxon>
        <taxon>Actinomycetes</taxon>
        <taxon>Micrococcales</taxon>
        <taxon>Intrasporangiaceae</taxon>
        <taxon>Nostocoides</taxon>
    </lineage>
</organism>
<sequence>MDGQADFEAFVRARWPVLLRTAYLLTADPHLADDLLQDTLVKVASRWEAIIRGGPPEAYVKRALVTGSIDGWRRRGREPRPMPDVVLAQSIPPAGPIDVSDRVDVGAALAQLTTRQRAYVVLRYVDDLTEVETARLLGVSVGTVKSQSRDALARLRTLLTPSDFGVPAGRTTTETKPFPGGP</sequence>
<evidence type="ECO:0000256" key="5">
    <source>
        <dbReference type="ARBA" id="ARBA00023163"/>
    </source>
</evidence>
<dbReference type="NCBIfam" id="TIGR02937">
    <property type="entry name" value="sigma70-ECF"/>
    <property type="match status" value="1"/>
</dbReference>
<evidence type="ECO:0000256" key="6">
    <source>
        <dbReference type="SAM" id="MobiDB-lite"/>
    </source>
</evidence>
<keyword evidence="4" id="KW-0238">DNA-binding</keyword>
<evidence type="ECO:0000256" key="2">
    <source>
        <dbReference type="ARBA" id="ARBA00023015"/>
    </source>
</evidence>
<gene>
    <name evidence="9" type="ORF">GCM10009810_18910</name>
</gene>
<evidence type="ECO:0000259" key="7">
    <source>
        <dbReference type="Pfam" id="PF04542"/>
    </source>
</evidence>
<dbReference type="InterPro" id="IPR007630">
    <property type="entry name" value="RNA_pol_sigma70_r4"/>
</dbReference>
<comment type="similarity">
    <text evidence="1">Belongs to the sigma-70 factor family. ECF subfamily.</text>
</comment>
<dbReference type="Pfam" id="PF04545">
    <property type="entry name" value="Sigma70_r4"/>
    <property type="match status" value="1"/>
</dbReference>
<comment type="caution">
    <text evidence="9">The sequence shown here is derived from an EMBL/GenBank/DDBJ whole genome shotgun (WGS) entry which is preliminary data.</text>
</comment>
<evidence type="ECO:0000256" key="1">
    <source>
        <dbReference type="ARBA" id="ARBA00010641"/>
    </source>
</evidence>
<name>A0ABN2KLP5_9MICO</name>
<dbReference type="InterPro" id="IPR013325">
    <property type="entry name" value="RNA_pol_sigma_r2"/>
</dbReference>
<protein>
    <submittedName>
        <fullName evidence="9">SigE family RNA polymerase sigma factor</fullName>
    </submittedName>
</protein>
<dbReference type="Gene3D" id="1.10.1740.10">
    <property type="match status" value="1"/>
</dbReference>
<dbReference type="Pfam" id="PF04542">
    <property type="entry name" value="Sigma70_r2"/>
    <property type="match status" value="1"/>
</dbReference>
<evidence type="ECO:0000259" key="8">
    <source>
        <dbReference type="Pfam" id="PF04545"/>
    </source>
</evidence>
<dbReference type="InterPro" id="IPR014325">
    <property type="entry name" value="RNA_pol_sigma-E_actinobac"/>
</dbReference>
<proteinExistence type="inferred from homology"/>
<dbReference type="NCBIfam" id="TIGR02983">
    <property type="entry name" value="SigE-fam_strep"/>
    <property type="match status" value="1"/>
</dbReference>
<evidence type="ECO:0000313" key="9">
    <source>
        <dbReference type="EMBL" id="GAA1759686.1"/>
    </source>
</evidence>
<reference evidence="9 10" key="1">
    <citation type="journal article" date="2019" name="Int. J. Syst. Evol. Microbiol.">
        <title>The Global Catalogue of Microorganisms (GCM) 10K type strain sequencing project: providing services to taxonomists for standard genome sequencing and annotation.</title>
        <authorList>
            <consortium name="The Broad Institute Genomics Platform"/>
            <consortium name="The Broad Institute Genome Sequencing Center for Infectious Disease"/>
            <person name="Wu L."/>
            <person name="Ma J."/>
        </authorList>
    </citation>
    <scope>NUCLEOTIDE SEQUENCE [LARGE SCALE GENOMIC DNA]</scope>
    <source>
        <strain evidence="9 10">JCM 15591</strain>
    </source>
</reference>
<dbReference type="RefSeq" id="WP_324386723.1">
    <property type="nucleotide sequence ID" value="NZ_BAAAPN010000045.1"/>
</dbReference>
<keyword evidence="10" id="KW-1185">Reference proteome</keyword>
<dbReference type="InterPro" id="IPR036388">
    <property type="entry name" value="WH-like_DNA-bd_sf"/>
</dbReference>
<dbReference type="InterPro" id="IPR013324">
    <property type="entry name" value="RNA_pol_sigma_r3/r4-like"/>
</dbReference>
<feature type="domain" description="RNA polymerase sigma-70 region 4" evidence="8">
    <location>
        <begin position="108"/>
        <end position="156"/>
    </location>
</feature>